<comment type="caution">
    <text evidence="2">The sequence shown here is derived from an EMBL/GenBank/DDBJ whole genome shotgun (WGS) entry which is preliminary data.</text>
</comment>
<dbReference type="AlphaFoldDB" id="A0A9N8VAV6"/>
<dbReference type="OrthoDB" id="2390124at2759"/>
<proteinExistence type="predicted"/>
<sequence length="358" mass="41269">MSWYSSTGDEINIQEQRTNATYINGSRQYPKIASSKKTVFHSHPKFSSHNTQKPKFNNSYHKKHLNNKSNSSFDNKPSLNHNLKPHSNFKTNSSLWIKIDLSTITFYPNEKKILSSMCDQMELLLKYSRGVLAISFNKKKYIEEIQIQWSDIKSFRIVNGHDIEMVFCEGFQAKFYNISKNFRNHSKSNGKNLCEEIIKDPTGGFMNGTTSILLSPCSMVHPATIMMIDAAIQKFCFSHDTGYNMEEKEVNTKLANITKAKGEVIFSNVPSKISEQDNNIMYVTIVFLTHNRIMLSPMNISVSAMLQNIENRFAIKIDSFRYRNFNNDLITVMNDDDWRVAVWNAKRLGNRITIHLGD</sequence>
<dbReference type="CDD" id="cd05992">
    <property type="entry name" value="PB1"/>
    <property type="match status" value="1"/>
</dbReference>
<evidence type="ECO:0000256" key="1">
    <source>
        <dbReference type="SAM" id="MobiDB-lite"/>
    </source>
</evidence>
<feature type="compositionally biased region" description="Polar residues" evidence="1">
    <location>
        <begin position="67"/>
        <end position="80"/>
    </location>
</feature>
<feature type="region of interest" description="Disordered" evidence="1">
    <location>
        <begin position="42"/>
        <end position="80"/>
    </location>
</feature>
<dbReference type="Proteomes" id="UP000789342">
    <property type="component" value="Unassembled WGS sequence"/>
</dbReference>
<protein>
    <submittedName>
        <fullName evidence="2">6435_t:CDS:1</fullName>
    </submittedName>
</protein>
<reference evidence="2" key="1">
    <citation type="submission" date="2021-06" db="EMBL/GenBank/DDBJ databases">
        <authorList>
            <person name="Kallberg Y."/>
            <person name="Tangrot J."/>
            <person name="Rosling A."/>
        </authorList>
    </citation>
    <scope>NUCLEOTIDE SEQUENCE</scope>
    <source>
        <strain evidence="2">CL551</strain>
    </source>
</reference>
<dbReference type="SUPFAM" id="SSF54277">
    <property type="entry name" value="CAD &amp; PB1 domains"/>
    <property type="match status" value="1"/>
</dbReference>
<feature type="compositionally biased region" description="Polar residues" evidence="1">
    <location>
        <begin position="47"/>
        <end position="59"/>
    </location>
</feature>
<accession>A0A9N8VAV6</accession>
<organism evidence="2 3">
    <name type="scientific">Acaulospora morrowiae</name>
    <dbReference type="NCBI Taxonomy" id="94023"/>
    <lineage>
        <taxon>Eukaryota</taxon>
        <taxon>Fungi</taxon>
        <taxon>Fungi incertae sedis</taxon>
        <taxon>Mucoromycota</taxon>
        <taxon>Glomeromycotina</taxon>
        <taxon>Glomeromycetes</taxon>
        <taxon>Diversisporales</taxon>
        <taxon>Acaulosporaceae</taxon>
        <taxon>Acaulospora</taxon>
    </lineage>
</organism>
<gene>
    <name evidence="2" type="ORF">AMORRO_LOCUS471</name>
</gene>
<keyword evidence="3" id="KW-1185">Reference proteome</keyword>
<evidence type="ECO:0000313" key="2">
    <source>
        <dbReference type="EMBL" id="CAG8443702.1"/>
    </source>
</evidence>
<name>A0A9N8VAV6_9GLOM</name>
<dbReference type="EMBL" id="CAJVPV010000120">
    <property type="protein sequence ID" value="CAG8443702.1"/>
    <property type="molecule type" value="Genomic_DNA"/>
</dbReference>
<evidence type="ECO:0000313" key="3">
    <source>
        <dbReference type="Proteomes" id="UP000789342"/>
    </source>
</evidence>